<dbReference type="InterPro" id="IPR017932">
    <property type="entry name" value="GATase_2_dom"/>
</dbReference>
<comment type="similarity">
    <text evidence="2">Belongs to the asparagine synthetase family.</text>
</comment>
<keyword evidence="4" id="KW-0547">Nucleotide-binding</keyword>
<dbReference type="GO" id="GO:0005524">
    <property type="term" value="F:ATP binding"/>
    <property type="evidence" value="ECO:0007669"/>
    <property type="project" value="UniProtKB-KW"/>
</dbReference>
<dbReference type="InterPro" id="IPR006426">
    <property type="entry name" value="Asn_synth_AEB"/>
</dbReference>
<dbReference type="InterPro" id="IPR051786">
    <property type="entry name" value="ASN_synthetase/amidase"/>
</dbReference>
<comment type="catalytic activity">
    <reaction evidence="6">
        <text>L-aspartate + L-glutamine + ATP + H2O = L-asparagine + L-glutamate + AMP + diphosphate + H(+)</text>
        <dbReference type="Rhea" id="RHEA:12228"/>
        <dbReference type="ChEBI" id="CHEBI:15377"/>
        <dbReference type="ChEBI" id="CHEBI:15378"/>
        <dbReference type="ChEBI" id="CHEBI:29985"/>
        <dbReference type="ChEBI" id="CHEBI:29991"/>
        <dbReference type="ChEBI" id="CHEBI:30616"/>
        <dbReference type="ChEBI" id="CHEBI:33019"/>
        <dbReference type="ChEBI" id="CHEBI:58048"/>
        <dbReference type="ChEBI" id="CHEBI:58359"/>
        <dbReference type="ChEBI" id="CHEBI:456215"/>
        <dbReference type="EC" id="6.3.5.4"/>
    </reaction>
</comment>
<proteinExistence type="inferred from homology"/>
<dbReference type="SUPFAM" id="SSF56235">
    <property type="entry name" value="N-terminal nucleophile aminohydrolases (Ntn hydrolases)"/>
    <property type="match status" value="1"/>
</dbReference>
<comment type="pathway">
    <text evidence="1">Amino-acid biosynthesis; L-asparagine biosynthesis; L-asparagine from L-aspartate (L-Gln route): step 1/1.</text>
</comment>
<organism evidence="9 10">
    <name type="scientific">Marivita geojedonensis</name>
    <dbReference type="NCBI Taxonomy" id="1123756"/>
    <lineage>
        <taxon>Bacteria</taxon>
        <taxon>Pseudomonadati</taxon>
        <taxon>Pseudomonadota</taxon>
        <taxon>Alphaproteobacteria</taxon>
        <taxon>Rhodobacterales</taxon>
        <taxon>Roseobacteraceae</taxon>
        <taxon>Marivita</taxon>
    </lineage>
</organism>
<accession>A0A1X4NRH5</accession>
<reference evidence="9 10" key="1">
    <citation type="submission" date="2014-03" db="EMBL/GenBank/DDBJ databases">
        <title>The draft genome sequence of Marivita geojedonensis KCTC 23882.</title>
        <authorList>
            <person name="Lai Q."/>
            <person name="Shao Z."/>
        </authorList>
    </citation>
    <scope>NUCLEOTIDE SEQUENCE [LARGE SCALE GENOMIC DNA]</scope>
    <source>
        <strain evidence="9 10">DPG-138</strain>
    </source>
</reference>
<evidence type="ECO:0000313" key="9">
    <source>
        <dbReference type="EMBL" id="OSQ53517.1"/>
    </source>
</evidence>
<dbReference type="Pfam" id="PF00733">
    <property type="entry name" value="Asn_synthase"/>
    <property type="match status" value="1"/>
</dbReference>
<evidence type="ECO:0000259" key="8">
    <source>
        <dbReference type="Pfam" id="PF13537"/>
    </source>
</evidence>
<feature type="domain" description="Asparagine synthetase" evidence="7">
    <location>
        <begin position="189"/>
        <end position="543"/>
    </location>
</feature>
<evidence type="ECO:0000256" key="1">
    <source>
        <dbReference type="ARBA" id="ARBA00005187"/>
    </source>
</evidence>
<evidence type="ECO:0000313" key="10">
    <source>
        <dbReference type="Proteomes" id="UP000193926"/>
    </source>
</evidence>
<evidence type="ECO:0000256" key="3">
    <source>
        <dbReference type="ARBA" id="ARBA00012737"/>
    </source>
</evidence>
<protein>
    <recommendedName>
        <fullName evidence="3">asparagine synthase (glutamine-hydrolyzing)</fullName>
        <ecNumber evidence="3">6.3.5.4</ecNumber>
    </recommendedName>
</protein>
<keyword evidence="10" id="KW-1185">Reference proteome</keyword>
<dbReference type="SUPFAM" id="SSF52402">
    <property type="entry name" value="Adenine nucleotide alpha hydrolases-like"/>
    <property type="match status" value="1"/>
</dbReference>
<name>A0A1X4NRH5_9RHOB</name>
<dbReference type="InterPro" id="IPR001962">
    <property type="entry name" value="Asn_synthase"/>
</dbReference>
<dbReference type="Gene3D" id="3.60.20.10">
    <property type="entry name" value="Glutamine Phosphoribosylpyrophosphate, subunit 1, domain 1"/>
    <property type="match status" value="1"/>
</dbReference>
<evidence type="ECO:0000256" key="5">
    <source>
        <dbReference type="ARBA" id="ARBA00022840"/>
    </source>
</evidence>
<dbReference type="Proteomes" id="UP000193926">
    <property type="component" value="Unassembled WGS sequence"/>
</dbReference>
<feature type="domain" description="Glutamine amidotransferase type-2" evidence="8">
    <location>
        <begin position="42"/>
        <end position="112"/>
    </location>
</feature>
<dbReference type="PANTHER" id="PTHR43284">
    <property type="entry name" value="ASPARAGINE SYNTHETASE (GLUTAMINE-HYDROLYZING)"/>
    <property type="match status" value="1"/>
</dbReference>
<comment type="caution">
    <text evidence="9">The sequence shown here is derived from an EMBL/GenBank/DDBJ whole genome shotgun (WGS) entry which is preliminary data.</text>
</comment>
<dbReference type="PIRSF" id="PIRSF001589">
    <property type="entry name" value="Asn_synthetase_glu-h"/>
    <property type="match status" value="1"/>
</dbReference>
<dbReference type="GO" id="GO:0006529">
    <property type="term" value="P:asparagine biosynthetic process"/>
    <property type="evidence" value="ECO:0007669"/>
    <property type="project" value="InterPro"/>
</dbReference>
<gene>
    <name evidence="9" type="ORF">MGEO_03080</name>
</gene>
<dbReference type="CDD" id="cd01991">
    <property type="entry name" value="Asn_synthase_B_C"/>
    <property type="match status" value="1"/>
</dbReference>
<sequence>MGRLAIGRNVAGLPPTCDGQFLCVADARLYRAPGIAGSLDLSTSERERLFCRLHGQFGNDAPNQLEGDFAYAIWDDKTQQLTLARDHAGVRPLFYFHKPHDFFAWASHPDMIVRSGLASEDLDVEAAIKSFVFDMSDPEGTLIPGLRRLPAAHVLRISSKGLTDQHRYWKLRAVNPIKDLSHFEDCATQLRDLLDAAVSRRLPKQGQIGAHLSGGLDSTAISVLAARILGQHRRNLHTYSFVSELRADLQFIDERPYVDATLQSEPNLYNTKITPADCDDVIVDAWADRLEGFKHQEEKVLRAAHQDAVDVILSGWGGDEIVTYNGRGSYAEYLVRGRWRLLWAELKGRSAVLGTSKARIFANEVLPYFLPANLRDLLRLAAGKEPAITLDQKLKSFLRPAFRNRWRGDIRLSANTKRNRLALFHRAFTAYRLESWALQGAPHGIQYAFPLLDRELIEFAIRLPTPFFMRDGMGRAIFREAMQDVLPESVRTRRKKLAPFPCSLMRLSEQKSEYLKELSGLRHDPRLSEIFDFDAVERALDEIPDPDALKASFVAEATGGDGPSMAFALAREPIEFARFLTGRLKTETGATARSDPKGGQT</sequence>
<dbReference type="GO" id="GO:0004066">
    <property type="term" value="F:asparagine synthase (glutamine-hydrolyzing) activity"/>
    <property type="evidence" value="ECO:0007669"/>
    <property type="project" value="UniProtKB-EC"/>
</dbReference>
<dbReference type="STRING" id="1123756.MGEO_03080"/>
<dbReference type="Pfam" id="PF13537">
    <property type="entry name" value="GATase_7"/>
    <property type="match status" value="1"/>
</dbReference>
<dbReference type="Gene3D" id="3.40.50.620">
    <property type="entry name" value="HUPs"/>
    <property type="match status" value="1"/>
</dbReference>
<evidence type="ECO:0000256" key="6">
    <source>
        <dbReference type="ARBA" id="ARBA00048741"/>
    </source>
</evidence>
<dbReference type="EC" id="6.3.5.4" evidence="3"/>
<evidence type="ECO:0000256" key="2">
    <source>
        <dbReference type="ARBA" id="ARBA00005752"/>
    </source>
</evidence>
<evidence type="ECO:0000256" key="4">
    <source>
        <dbReference type="ARBA" id="ARBA00022741"/>
    </source>
</evidence>
<dbReference type="InterPro" id="IPR014729">
    <property type="entry name" value="Rossmann-like_a/b/a_fold"/>
</dbReference>
<dbReference type="InterPro" id="IPR029055">
    <property type="entry name" value="Ntn_hydrolases_N"/>
</dbReference>
<evidence type="ECO:0000259" key="7">
    <source>
        <dbReference type="Pfam" id="PF00733"/>
    </source>
</evidence>
<keyword evidence="5" id="KW-0067">ATP-binding</keyword>
<dbReference type="AlphaFoldDB" id="A0A1X4NRH5"/>
<dbReference type="PANTHER" id="PTHR43284:SF1">
    <property type="entry name" value="ASPARAGINE SYNTHETASE"/>
    <property type="match status" value="1"/>
</dbReference>
<dbReference type="EMBL" id="JFKC01000001">
    <property type="protein sequence ID" value="OSQ53517.1"/>
    <property type="molecule type" value="Genomic_DNA"/>
</dbReference>